<keyword evidence="9" id="KW-1185">Reference proteome</keyword>
<dbReference type="EMBL" id="JBHTMP010000070">
    <property type="protein sequence ID" value="MFD1325203.1"/>
    <property type="molecule type" value="Genomic_DNA"/>
</dbReference>
<keyword evidence="1 5" id="KW-0597">Phosphoprotein</keyword>
<feature type="modified residue" description="4-aspartylphosphate" evidence="5">
    <location>
        <position position="60"/>
    </location>
</feature>
<proteinExistence type="predicted"/>
<dbReference type="PROSITE" id="PS00622">
    <property type="entry name" value="HTH_LUXR_1"/>
    <property type="match status" value="1"/>
</dbReference>
<evidence type="ECO:0000259" key="6">
    <source>
        <dbReference type="PROSITE" id="PS50043"/>
    </source>
</evidence>
<comment type="caution">
    <text evidence="8">The sequence shown here is derived from an EMBL/GenBank/DDBJ whole genome shotgun (WGS) entry which is preliminary data.</text>
</comment>
<dbReference type="InterPro" id="IPR001789">
    <property type="entry name" value="Sig_transdc_resp-reg_receiver"/>
</dbReference>
<dbReference type="InterPro" id="IPR058245">
    <property type="entry name" value="NreC/VraR/RcsB-like_REC"/>
</dbReference>
<dbReference type="CDD" id="cd17535">
    <property type="entry name" value="REC_NarL-like"/>
    <property type="match status" value="1"/>
</dbReference>
<evidence type="ECO:0000256" key="3">
    <source>
        <dbReference type="ARBA" id="ARBA00023125"/>
    </source>
</evidence>
<evidence type="ECO:0000313" key="9">
    <source>
        <dbReference type="Proteomes" id="UP001597260"/>
    </source>
</evidence>
<evidence type="ECO:0000313" key="8">
    <source>
        <dbReference type="EMBL" id="MFD1325203.1"/>
    </source>
</evidence>
<feature type="domain" description="HTH luxR-type" evidence="6">
    <location>
        <begin position="155"/>
        <end position="220"/>
    </location>
</feature>
<dbReference type="PROSITE" id="PS50043">
    <property type="entry name" value="HTH_LUXR_2"/>
    <property type="match status" value="1"/>
</dbReference>
<evidence type="ECO:0000256" key="2">
    <source>
        <dbReference type="ARBA" id="ARBA00023015"/>
    </source>
</evidence>
<evidence type="ECO:0000256" key="4">
    <source>
        <dbReference type="ARBA" id="ARBA00023163"/>
    </source>
</evidence>
<accession>A0ABW3YL29</accession>
<dbReference type="InterPro" id="IPR011006">
    <property type="entry name" value="CheY-like_superfamily"/>
</dbReference>
<dbReference type="Pfam" id="PF00196">
    <property type="entry name" value="GerE"/>
    <property type="match status" value="1"/>
</dbReference>
<dbReference type="RefSeq" id="WP_377577138.1">
    <property type="nucleotide sequence ID" value="NZ_JBHTMP010000070.1"/>
</dbReference>
<keyword evidence="2" id="KW-0805">Transcription regulation</keyword>
<feature type="domain" description="Response regulatory" evidence="7">
    <location>
        <begin position="9"/>
        <end position="127"/>
    </location>
</feature>
<keyword evidence="4" id="KW-0804">Transcription</keyword>
<evidence type="ECO:0000256" key="5">
    <source>
        <dbReference type="PROSITE-ProRule" id="PRU00169"/>
    </source>
</evidence>
<dbReference type="PROSITE" id="PS50110">
    <property type="entry name" value="RESPONSE_REGULATORY"/>
    <property type="match status" value="1"/>
</dbReference>
<organism evidence="8 9">
    <name type="scientific">Micromonospora sonneratiae</name>
    <dbReference type="NCBI Taxonomy" id="1184706"/>
    <lineage>
        <taxon>Bacteria</taxon>
        <taxon>Bacillati</taxon>
        <taxon>Actinomycetota</taxon>
        <taxon>Actinomycetes</taxon>
        <taxon>Micromonosporales</taxon>
        <taxon>Micromonosporaceae</taxon>
        <taxon>Micromonospora</taxon>
    </lineage>
</organism>
<dbReference type="SMART" id="SM00421">
    <property type="entry name" value="HTH_LUXR"/>
    <property type="match status" value="1"/>
</dbReference>
<dbReference type="Proteomes" id="UP001597260">
    <property type="component" value="Unassembled WGS sequence"/>
</dbReference>
<dbReference type="SUPFAM" id="SSF52172">
    <property type="entry name" value="CheY-like"/>
    <property type="match status" value="1"/>
</dbReference>
<name>A0ABW3YL29_9ACTN</name>
<protein>
    <submittedName>
        <fullName evidence="8">Response regulator</fullName>
    </submittedName>
</protein>
<reference evidence="9" key="1">
    <citation type="journal article" date="2019" name="Int. J. Syst. Evol. Microbiol.">
        <title>The Global Catalogue of Microorganisms (GCM) 10K type strain sequencing project: providing services to taxonomists for standard genome sequencing and annotation.</title>
        <authorList>
            <consortium name="The Broad Institute Genomics Platform"/>
            <consortium name="The Broad Institute Genome Sequencing Center for Infectious Disease"/>
            <person name="Wu L."/>
            <person name="Ma J."/>
        </authorList>
    </citation>
    <scope>NUCLEOTIDE SEQUENCE [LARGE SCALE GENOMIC DNA]</scope>
    <source>
        <strain evidence="9">JCM 31037</strain>
    </source>
</reference>
<keyword evidence="3" id="KW-0238">DNA-binding</keyword>
<dbReference type="CDD" id="cd06170">
    <property type="entry name" value="LuxR_C_like"/>
    <property type="match status" value="1"/>
</dbReference>
<dbReference type="InterPro" id="IPR000792">
    <property type="entry name" value="Tscrpt_reg_LuxR_C"/>
</dbReference>
<gene>
    <name evidence="8" type="ORF">ACFQ4H_29360</name>
</gene>
<dbReference type="SMART" id="SM00448">
    <property type="entry name" value="REC"/>
    <property type="match status" value="1"/>
</dbReference>
<dbReference type="Gene3D" id="3.40.50.2300">
    <property type="match status" value="1"/>
</dbReference>
<evidence type="ECO:0000256" key="1">
    <source>
        <dbReference type="ARBA" id="ARBA00022553"/>
    </source>
</evidence>
<dbReference type="PRINTS" id="PR00038">
    <property type="entry name" value="HTHLUXR"/>
</dbReference>
<evidence type="ECO:0000259" key="7">
    <source>
        <dbReference type="PROSITE" id="PS50110"/>
    </source>
</evidence>
<sequence length="228" mass="23903">MPSTSRSIEVLVVDDQILIRAGLVALLRASPGISVVGEAADGHAAVAMAAATRPQVILMDIRMPGLGGIDATREILAAAGDDPPRILVLTTFDLDEYVFEALRAGASGFLLKDTAPERLLAAITAVAAGDMLFAPSVVQRLIEAFASRTAPEPDDTPALDVLTEREREVLMLVGKGLANSEIAERLVIAKATVKTHLNRTMAKLNLASRAQAVVLAYESGLVSPRSGG</sequence>
<dbReference type="PANTHER" id="PTHR43214">
    <property type="entry name" value="TWO-COMPONENT RESPONSE REGULATOR"/>
    <property type="match status" value="1"/>
</dbReference>
<dbReference type="PANTHER" id="PTHR43214:SF24">
    <property type="entry name" value="TRANSCRIPTIONAL REGULATORY PROTEIN NARL-RELATED"/>
    <property type="match status" value="1"/>
</dbReference>
<dbReference type="Pfam" id="PF00072">
    <property type="entry name" value="Response_reg"/>
    <property type="match status" value="1"/>
</dbReference>
<dbReference type="InterPro" id="IPR039420">
    <property type="entry name" value="WalR-like"/>
</dbReference>